<dbReference type="AlphaFoldDB" id="A0A9D4EV43"/>
<evidence type="ECO:0000313" key="1">
    <source>
        <dbReference type="EMBL" id="KAH3787195.1"/>
    </source>
</evidence>
<protein>
    <submittedName>
        <fullName evidence="1">Uncharacterized protein</fullName>
    </submittedName>
</protein>
<dbReference type="Gene3D" id="3.30.40.10">
    <property type="entry name" value="Zinc/RING finger domain, C3HC4 (zinc finger)"/>
    <property type="match status" value="1"/>
</dbReference>
<gene>
    <name evidence="1" type="ORF">DPMN_165315</name>
</gene>
<dbReference type="InterPro" id="IPR013083">
    <property type="entry name" value="Znf_RING/FYVE/PHD"/>
</dbReference>
<proteinExistence type="predicted"/>
<organism evidence="1 2">
    <name type="scientific">Dreissena polymorpha</name>
    <name type="common">Zebra mussel</name>
    <name type="synonym">Mytilus polymorpha</name>
    <dbReference type="NCBI Taxonomy" id="45954"/>
    <lineage>
        <taxon>Eukaryota</taxon>
        <taxon>Metazoa</taxon>
        <taxon>Spiralia</taxon>
        <taxon>Lophotrochozoa</taxon>
        <taxon>Mollusca</taxon>
        <taxon>Bivalvia</taxon>
        <taxon>Autobranchia</taxon>
        <taxon>Heteroconchia</taxon>
        <taxon>Euheterodonta</taxon>
        <taxon>Imparidentia</taxon>
        <taxon>Neoheterodontei</taxon>
        <taxon>Myida</taxon>
        <taxon>Dreissenoidea</taxon>
        <taxon>Dreissenidae</taxon>
        <taxon>Dreissena</taxon>
    </lineage>
</organism>
<evidence type="ECO:0000313" key="2">
    <source>
        <dbReference type="Proteomes" id="UP000828390"/>
    </source>
</evidence>
<dbReference type="EMBL" id="JAIWYP010000008">
    <property type="protein sequence ID" value="KAH3787195.1"/>
    <property type="molecule type" value="Genomic_DNA"/>
</dbReference>
<keyword evidence="2" id="KW-1185">Reference proteome</keyword>
<comment type="caution">
    <text evidence="1">The sequence shown here is derived from an EMBL/GenBank/DDBJ whole genome shotgun (WGS) entry which is preliminary data.</text>
</comment>
<dbReference type="InterPro" id="IPR011011">
    <property type="entry name" value="Znf_FYVE_PHD"/>
</dbReference>
<dbReference type="Proteomes" id="UP000828390">
    <property type="component" value="Unassembled WGS sequence"/>
</dbReference>
<accession>A0A9D4EV43</accession>
<name>A0A9D4EV43_DREPO</name>
<reference evidence="1" key="2">
    <citation type="submission" date="2020-11" db="EMBL/GenBank/DDBJ databases">
        <authorList>
            <person name="McCartney M.A."/>
            <person name="Auch B."/>
            <person name="Kono T."/>
            <person name="Mallez S."/>
            <person name="Becker A."/>
            <person name="Gohl D.M."/>
            <person name="Silverstein K.A.T."/>
            <person name="Koren S."/>
            <person name="Bechman K.B."/>
            <person name="Herman A."/>
            <person name="Abrahante J.E."/>
            <person name="Garbe J."/>
        </authorList>
    </citation>
    <scope>NUCLEOTIDE SEQUENCE</scope>
    <source>
        <strain evidence="1">Duluth1</strain>
        <tissue evidence="1">Whole animal</tissue>
    </source>
</reference>
<reference evidence="1" key="1">
    <citation type="journal article" date="2019" name="bioRxiv">
        <title>The Genome of the Zebra Mussel, Dreissena polymorpha: A Resource for Invasive Species Research.</title>
        <authorList>
            <person name="McCartney M.A."/>
            <person name="Auch B."/>
            <person name="Kono T."/>
            <person name="Mallez S."/>
            <person name="Zhang Y."/>
            <person name="Obille A."/>
            <person name="Becker A."/>
            <person name="Abrahante J.E."/>
            <person name="Garbe J."/>
            <person name="Badalamenti J.P."/>
            <person name="Herman A."/>
            <person name="Mangelson H."/>
            <person name="Liachko I."/>
            <person name="Sullivan S."/>
            <person name="Sone E.D."/>
            <person name="Koren S."/>
            <person name="Silverstein K.A.T."/>
            <person name="Beckman K.B."/>
            <person name="Gohl D.M."/>
        </authorList>
    </citation>
    <scope>NUCLEOTIDE SEQUENCE</scope>
    <source>
        <strain evidence="1">Duluth1</strain>
        <tissue evidence="1">Whole animal</tissue>
    </source>
</reference>
<sequence>MILQLSGDVSPNPGPIRTPCGKPGCSRAIASNCRAELCEACYYWWHIKCANISDKQYI</sequence>
<dbReference type="SUPFAM" id="SSF57903">
    <property type="entry name" value="FYVE/PHD zinc finger"/>
    <property type="match status" value="1"/>
</dbReference>